<keyword evidence="3" id="KW-0238">DNA-binding</keyword>
<accession>A0A9W9HZ97</accession>
<feature type="domain" description="MADS-box" evidence="6">
    <location>
        <begin position="23"/>
        <end position="62"/>
    </location>
</feature>
<reference evidence="7" key="2">
    <citation type="journal article" date="2023" name="IMA Fungus">
        <title>Comparative genomic study of the Penicillium genus elucidates a diverse pangenome and 15 lateral gene transfer events.</title>
        <authorList>
            <person name="Petersen C."/>
            <person name="Sorensen T."/>
            <person name="Nielsen M.R."/>
            <person name="Sondergaard T.E."/>
            <person name="Sorensen J.L."/>
            <person name="Fitzpatrick D.A."/>
            <person name="Frisvad J.C."/>
            <person name="Nielsen K.L."/>
        </authorList>
    </citation>
    <scope>NUCLEOTIDE SEQUENCE</scope>
    <source>
        <strain evidence="7">IBT 21917</strain>
    </source>
</reference>
<reference evidence="7" key="1">
    <citation type="submission" date="2022-11" db="EMBL/GenBank/DDBJ databases">
        <authorList>
            <person name="Petersen C."/>
        </authorList>
    </citation>
    <scope>NUCLEOTIDE SEQUENCE</scope>
    <source>
        <strain evidence="7">IBT 21917</strain>
    </source>
</reference>
<dbReference type="GO" id="GO:0046983">
    <property type="term" value="F:protein dimerization activity"/>
    <property type="evidence" value="ECO:0007669"/>
    <property type="project" value="InterPro"/>
</dbReference>
<dbReference type="Proteomes" id="UP001146351">
    <property type="component" value="Unassembled WGS sequence"/>
</dbReference>
<dbReference type="Gene3D" id="3.40.1810.10">
    <property type="entry name" value="Transcription factor, MADS-box"/>
    <property type="match status" value="1"/>
</dbReference>
<keyword evidence="8" id="KW-1185">Reference proteome</keyword>
<keyword evidence="2" id="KW-0805">Transcription regulation</keyword>
<keyword evidence="5" id="KW-0539">Nucleus</keyword>
<name>A0A9W9HZ97_9EURO</name>
<gene>
    <name evidence="7" type="ORF">N7492_006426</name>
</gene>
<dbReference type="InterPro" id="IPR036879">
    <property type="entry name" value="TF_MADSbox_sf"/>
</dbReference>
<dbReference type="SUPFAM" id="SSF55455">
    <property type="entry name" value="SRF-like"/>
    <property type="match status" value="1"/>
</dbReference>
<dbReference type="GO" id="GO:0005634">
    <property type="term" value="C:nucleus"/>
    <property type="evidence" value="ECO:0007669"/>
    <property type="project" value="UniProtKB-SubCell"/>
</dbReference>
<comment type="caution">
    <text evidence="7">The sequence shown here is derived from an EMBL/GenBank/DDBJ whole genome shotgun (WGS) entry which is preliminary data.</text>
</comment>
<dbReference type="GO" id="GO:0003677">
    <property type="term" value="F:DNA binding"/>
    <property type="evidence" value="ECO:0007669"/>
    <property type="project" value="UniProtKB-KW"/>
</dbReference>
<dbReference type="InterPro" id="IPR002100">
    <property type="entry name" value="TF_MADSbox"/>
</dbReference>
<evidence type="ECO:0000256" key="5">
    <source>
        <dbReference type="ARBA" id="ARBA00023242"/>
    </source>
</evidence>
<evidence type="ECO:0000256" key="4">
    <source>
        <dbReference type="ARBA" id="ARBA00023163"/>
    </source>
</evidence>
<evidence type="ECO:0000256" key="1">
    <source>
        <dbReference type="ARBA" id="ARBA00004123"/>
    </source>
</evidence>
<dbReference type="OrthoDB" id="1898716at2759"/>
<dbReference type="Pfam" id="PF00319">
    <property type="entry name" value="SRF-TF"/>
    <property type="match status" value="1"/>
</dbReference>
<dbReference type="EMBL" id="JAPQKO010000005">
    <property type="protein sequence ID" value="KAJ5161034.1"/>
    <property type="molecule type" value="Genomic_DNA"/>
</dbReference>
<sequence length="101" mass="11799">MAAKRFIGSHYSKRKLMRQKQYRRKTNLIKKAYEYSKMCDADVCVGIRLRETGQVHILSSDSSGFWAFLTSQLGSYYPTPNFITDRDLEKAMDNTSFTIER</sequence>
<proteinExistence type="predicted"/>
<comment type="subcellular location">
    <subcellularLocation>
        <location evidence="1">Nucleus</location>
    </subcellularLocation>
</comment>
<dbReference type="AlphaFoldDB" id="A0A9W9HZ97"/>
<evidence type="ECO:0000256" key="2">
    <source>
        <dbReference type="ARBA" id="ARBA00023015"/>
    </source>
</evidence>
<dbReference type="GO" id="GO:0045944">
    <property type="term" value="P:positive regulation of transcription by RNA polymerase II"/>
    <property type="evidence" value="ECO:0007669"/>
    <property type="project" value="UniProtKB-ARBA"/>
</dbReference>
<evidence type="ECO:0000313" key="8">
    <source>
        <dbReference type="Proteomes" id="UP001146351"/>
    </source>
</evidence>
<organism evidence="7 8">
    <name type="scientific">Penicillium capsulatum</name>
    <dbReference type="NCBI Taxonomy" id="69766"/>
    <lineage>
        <taxon>Eukaryota</taxon>
        <taxon>Fungi</taxon>
        <taxon>Dikarya</taxon>
        <taxon>Ascomycota</taxon>
        <taxon>Pezizomycotina</taxon>
        <taxon>Eurotiomycetes</taxon>
        <taxon>Eurotiomycetidae</taxon>
        <taxon>Eurotiales</taxon>
        <taxon>Aspergillaceae</taxon>
        <taxon>Penicillium</taxon>
    </lineage>
</organism>
<evidence type="ECO:0000256" key="3">
    <source>
        <dbReference type="ARBA" id="ARBA00023125"/>
    </source>
</evidence>
<dbReference type="PROSITE" id="PS50066">
    <property type="entry name" value="MADS_BOX_2"/>
    <property type="match status" value="1"/>
</dbReference>
<keyword evidence="4" id="KW-0804">Transcription</keyword>
<evidence type="ECO:0000313" key="7">
    <source>
        <dbReference type="EMBL" id="KAJ5161034.1"/>
    </source>
</evidence>
<evidence type="ECO:0000259" key="6">
    <source>
        <dbReference type="PROSITE" id="PS50066"/>
    </source>
</evidence>
<protein>
    <recommendedName>
        <fullName evidence="6">MADS-box domain-containing protein</fullName>
    </recommendedName>
</protein>